<dbReference type="PANTHER" id="PTHR30330:SF3">
    <property type="entry name" value="TRANSCRIPTIONAL REGULATOR, LRP FAMILY"/>
    <property type="match status" value="1"/>
</dbReference>
<evidence type="ECO:0000313" key="10">
    <source>
        <dbReference type="Proteomes" id="UP000192486"/>
    </source>
</evidence>
<dbReference type="Proteomes" id="UP000192486">
    <property type="component" value="Chromosome"/>
</dbReference>
<protein>
    <submittedName>
        <fullName evidence="9">Amino acid carrier protein</fullName>
    </submittedName>
</protein>
<evidence type="ECO:0000256" key="5">
    <source>
        <dbReference type="ARBA" id="ARBA00022692"/>
    </source>
</evidence>
<feature type="transmembrane region" description="Helical" evidence="8">
    <location>
        <begin position="14"/>
        <end position="33"/>
    </location>
</feature>
<feature type="transmembrane region" description="Helical" evidence="8">
    <location>
        <begin position="238"/>
        <end position="265"/>
    </location>
</feature>
<sequence length="458" mass="49055">MNAFTKWVEIISDFLWGLPIIILLIGGGMFLTIRLKFFQFRYMPHIFRQTFGKIMSKGSGDGTLTPFQATTSALASTMGAANIVGVPVAIALGGPGAIFWMWVVALIGIGTKYSEVVLGIKYREKNAAGNYVGGPMYYIKKGLGWKKIAYIFAFALMLEVMASTMVQSNSIATTLEGSFGLSPIITGIFVAILVGLISFGGIKAIGRVTERLIPSMVVIYILTALIIIGFHVDAVPAAFGLIFTHAFQPISAAGGFAGAGVAAAIRWGLARGLYSNEAGIGTAPIAHAAAVNSHPAKQGFWGVFEVVVDTLIVCTMTALVILTTGVWKVIDADNAANMVTEAYSTVFGASLGGIIISVVLFLFVITTIVVIIYYGEKQAEFLFGPNFSIVIRIAYIAAIIIGALGGLQFVWKFLDLLLAIVVIPNVIAVLFLSGQVRDITNDYFTNLYPTEKKQKKKS</sequence>
<dbReference type="PROSITE" id="PS00873">
    <property type="entry name" value="NA_ALANINE_SYMP"/>
    <property type="match status" value="1"/>
</dbReference>
<accession>A0ABM6JVH6</accession>
<comment type="subcellular location">
    <subcellularLocation>
        <location evidence="1 8">Cell membrane</location>
        <topology evidence="1 8">Multi-pass membrane protein</topology>
    </subcellularLocation>
</comment>
<feature type="transmembrane region" description="Helical" evidence="8">
    <location>
        <begin position="99"/>
        <end position="120"/>
    </location>
</feature>
<keyword evidence="7 8" id="KW-0472">Membrane</keyword>
<evidence type="ECO:0000256" key="7">
    <source>
        <dbReference type="ARBA" id="ARBA00023136"/>
    </source>
</evidence>
<comment type="similarity">
    <text evidence="2 8">Belongs to the alanine or glycine:cation symporter (AGCS) (TC 2.A.25) family.</text>
</comment>
<name>A0ABM6JVH6_SPOUR</name>
<feature type="transmembrane region" description="Helical" evidence="8">
    <location>
        <begin position="413"/>
        <end position="432"/>
    </location>
</feature>
<dbReference type="InterPro" id="IPR001463">
    <property type="entry name" value="Na/Ala_symport"/>
</dbReference>
<dbReference type="Pfam" id="PF01235">
    <property type="entry name" value="Na_Ala_symp"/>
    <property type="match status" value="1"/>
</dbReference>
<evidence type="ECO:0000256" key="3">
    <source>
        <dbReference type="ARBA" id="ARBA00022448"/>
    </source>
</evidence>
<keyword evidence="8" id="KW-0769">Symport</keyword>
<dbReference type="EMBL" id="CP015108">
    <property type="protein sequence ID" value="ARF14197.1"/>
    <property type="molecule type" value="Genomic_DNA"/>
</dbReference>
<proteinExistence type="inferred from homology"/>
<feature type="transmembrane region" description="Helical" evidence="8">
    <location>
        <begin position="179"/>
        <end position="200"/>
    </location>
</feature>
<evidence type="ECO:0000256" key="6">
    <source>
        <dbReference type="ARBA" id="ARBA00022989"/>
    </source>
</evidence>
<evidence type="ECO:0000313" key="9">
    <source>
        <dbReference type="EMBL" id="ARF14197.1"/>
    </source>
</evidence>
<organism evidence="9 10">
    <name type="scientific">Sporosarcina ureae</name>
    <dbReference type="NCBI Taxonomy" id="1571"/>
    <lineage>
        <taxon>Bacteria</taxon>
        <taxon>Bacillati</taxon>
        <taxon>Bacillota</taxon>
        <taxon>Bacilli</taxon>
        <taxon>Bacillales</taxon>
        <taxon>Caryophanaceae</taxon>
        <taxon>Sporosarcina</taxon>
    </lineage>
</organism>
<keyword evidence="10" id="KW-1185">Reference proteome</keyword>
<keyword evidence="3 8" id="KW-0813">Transport</keyword>
<feature type="transmembrane region" description="Helical" evidence="8">
    <location>
        <begin position="306"/>
        <end position="327"/>
    </location>
</feature>
<feature type="transmembrane region" description="Helical" evidence="8">
    <location>
        <begin position="148"/>
        <end position="167"/>
    </location>
</feature>
<evidence type="ECO:0000256" key="1">
    <source>
        <dbReference type="ARBA" id="ARBA00004651"/>
    </source>
</evidence>
<reference evidence="9 10" key="1">
    <citation type="submission" date="2016-04" db="EMBL/GenBank/DDBJ databases">
        <title>Comparative Genomics and Epigenetics of Sporosarcina ureae.</title>
        <authorList>
            <person name="Oliver A.S."/>
            <person name="Cooper K.K."/>
        </authorList>
    </citation>
    <scope>NUCLEOTIDE SEQUENCE [LARGE SCALE GENOMIC DNA]</scope>
    <source>
        <strain evidence="9 10">S204</strain>
    </source>
</reference>
<dbReference type="NCBIfam" id="TIGR00835">
    <property type="entry name" value="agcS"/>
    <property type="match status" value="1"/>
</dbReference>
<dbReference type="PRINTS" id="PR00175">
    <property type="entry name" value="NAALASMPORT"/>
</dbReference>
<dbReference type="RefSeq" id="WP_029054034.1">
    <property type="nucleotide sequence ID" value="NZ_CP015108.1"/>
</dbReference>
<dbReference type="Gene3D" id="1.20.1740.10">
    <property type="entry name" value="Amino acid/polyamine transporter I"/>
    <property type="match status" value="1"/>
</dbReference>
<evidence type="ECO:0000256" key="2">
    <source>
        <dbReference type="ARBA" id="ARBA00009261"/>
    </source>
</evidence>
<feature type="transmembrane region" description="Helical" evidence="8">
    <location>
        <begin position="212"/>
        <end position="232"/>
    </location>
</feature>
<feature type="transmembrane region" description="Helical" evidence="8">
    <location>
        <begin position="387"/>
        <end position="407"/>
    </location>
</feature>
<keyword evidence="4 8" id="KW-1003">Cell membrane</keyword>
<feature type="transmembrane region" description="Helical" evidence="8">
    <location>
        <begin position="73"/>
        <end position="93"/>
    </location>
</feature>
<dbReference type="PANTHER" id="PTHR30330">
    <property type="entry name" value="AGSS FAMILY TRANSPORTER, SODIUM-ALANINE"/>
    <property type="match status" value="1"/>
</dbReference>
<gene>
    <name evidence="9" type="ORF">SporoS204_08585</name>
</gene>
<evidence type="ECO:0000256" key="4">
    <source>
        <dbReference type="ARBA" id="ARBA00022475"/>
    </source>
</evidence>
<keyword evidence="5 8" id="KW-0812">Transmembrane</keyword>
<feature type="transmembrane region" description="Helical" evidence="8">
    <location>
        <begin position="347"/>
        <end position="375"/>
    </location>
</feature>
<keyword evidence="6 8" id="KW-1133">Transmembrane helix</keyword>
<evidence type="ECO:0000256" key="8">
    <source>
        <dbReference type="RuleBase" id="RU363064"/>
    </source>
</evidence>